<evidence type="ECO:0000313" key="1">
    <source>
        <dbReference type="EMBL" id="KIM37095.1"/>
    </source>
</evidence>
<evidence type="ECO:0000313" key="2">
    <source>
        <dbReference type="Proteomes" id="UP000053424"/>
    </source>
</evidence>
<organism evidence="1 2">
    <name type="scientific">Hebeloma cylindrosporum</name>
    <dbReference type="NCBI Taxonomy" id="76867"/>
    <lineage>
        <taxon>Eukaryota</taxon>
        <taxon>Fungi</taxon>
        <taxon>Dikarya</taxon>
        <taxon>Basidiomycota</taxon>
        <taxon>Agaricomycotina</taxon>
        <taxon>Agaricomycetes</taxon>
        <taxon>Agaricomycetidae</taxon>
        <taxon>Agaricales</taxon>
        <taxon>Agaricineae</taxon>
        <taxon>Hymenogastraceae</taxon>
        <taxon>Hebeloma</taxon>
    </lineage>
</organism>
<sequence>MQSPSDFATSTLYRTSAFPTSSVWPSISQRPVLRLSRPSFTVAPVSKIYALHPYISV</sequence>
<proteinExistence type="predicted"/>
<reference evidence="2" key="2">
    <citation type="submission" date="2015-01" db="EMBL/GenBank/DDBJ databases">
        <title>Evolutionary Origins and Diversification of the Mycorrhizal Mutualists.</title>
        <authorList>
            <consortium name="DOE Joint Genome Institute"/>
            <consortium name="Mycorrhizal Genomics Consortium"/>
            <person name="Kohler A."/>
            <person name="Kuo A."/>
            <person name="Nagy L.G."/>
            <person name="Floudas D."/>
            <person name="Copeland A."/>
            <person name="Barry K.W."/>
            <person name="Cichocki N."/>
            <person name="Veneault-Fourrey C."/>
            <person name="LaButti K."/>
            <person name="Lindquist E.A."/>
            <person name="Lipzen A."/>
            <person name="Lundell T."/>
            <person name="Morin E."/>
            <person name="Murat C."/>
            <person name="Riley R."/>
            <person name="Ohm R."/>
            <person name="Sun H."/>
            <person name="Tunlid A."/>
            <person name="Henrissat B."/>
            <person name="Grigoriev I.V."/>
            <person name="Hibbett D.S."/>
            <person name="Martin F."/>
        </authorList>
    </citation>
    <scope>NUCLEOTIDE SEQUENCE [LARGE SCALE GENOMIC DNA]</scope>
    <source>
        <strain evidence="2">h7</strain>
    </source>
</reference>
<reference evidence="1 2" key="1">
    <citation type="submission" date="2014-04" db="EMBL/GenBank/DDBJ databases">
        <authorList>
            <consortium name="DOE Joint Genome Institute"/>
            <person name="Kuo A."/>
            <person name="Gay G."/>
            <person name="Dore J."/>
            <person name="Kohler A."/>
            <person name="Nagy L.G."/>
            <person name="Floudas D."/>
            <person name="Copeland A."/>
            <person name="Barry K.W."/>
            <person name="Cichocki N."/>
            <person name="Veneault-Fourrey C."/>
            <person name="LaButti K."/>
            <person name="Lindquist E.A."/>
            <person name="Lipzen A."/>
            <person name="Lundell T."/>
            <person name="Morin E."/>
            <person name="Murat C."/>
            <person name="Sun H."/>
            <person name="Tunlid A."/>
            <person name="Henrissat B."/>
            <person name="Grigoriev I.V."/>
            <person name="Hibbett D.S."/>
            <person name="Martin F."/>
            <person name="Nordberg H.P."/>
            <person name="Cantor M.N."/>
            <person name="Hua S.X."/>
        </authorList>
    </citation>
    <scope>NUCLEOTIDE SEQUENCE [LARGE SCALE GENOMIC DNA]</scope>
    <source>
        <strain evidence="2">h7</strain>
    </source>
</reference>
<name>A0A0C3BK78_HEBCY</name>
<dbReference type="Proteomes" id="UP000053424">
    <property type="component" value="Unassembled WGS sequence"/>
</dbReference>
<keyword evidence="2" id="KW-1185">Reference proteome</keyword>
<dbReference type="AlphaFoldDB" id="A0A0C3BK78"/>
<accession>A0A0C3BK78</accession>
<dbReference type="HOGENOM" id="CLU_2996712_0_0_1"/>
<protein>
    <submittedName>
        <fullName evidence="1">Uncharacterized protein</fullName>
    </submittedName>
</protein>
<gene>
    <name evidence="1" type="ORF">M413DRAFT_448787</name>
</gene>
<dbReference type="EMBL" id="KN831800">
    <property type="protein sequence ID" value="KIM37095.1"/>
    <property type="molecule type" value="Genomic_DNA"/>
</dbReference>